<feature type="region of interest" description="Disordered" evidence="1">
    <location>
        <begin position="120"/>
        <end position="162"/>
    </location>
</feature>
<dbReference type="PROSITE" id="PS51257">
    <property type="entry name" value="PROKAR_LIPOPROTEIN"/>
    <property type="match status" value="1"/>
</dbReference>
<dbReference type="InterPro" id="IPR043724">
    <property type="entry name" value="DUF5666"/>
</dbReference>
<protein>
    <recommendedName>
        <fullName evidence="3">DUF5666 domain-containing protein</fullName>
    </recommendedName>
</protein>
<dbReference type="Pfam" id="PF18914">
    <property type="entry name" value="DUF5666"/>
    <property type="match status" value="1"/>
</dbReference>
<evidence type="ECO:0000313" key="4">
    <source>
        <dbReference type="EMBL" id="KAA9153706.1"/>
    </source>
</evidence>
<evidence type="ECO:0000256" key="1">
    <source>
        <dbReference type="SAM" id="MobiDB-lite"/>
    </source>
</evidence>
<feature type="chain" id="PRO_5038817802" description="DUF5666 domain-containing protein" evidence="2">
    <location>
        <begin position="22"/>
        <end position="253"/>
    </location>
</feature>
<keyword evidence="5" id="KW-1185">Reference proteome</keyword>
<dbReference type="EMBL" id="VMNW02000073">
    <property type="protein sequence ID" value="KAA9153706.1"/>
    <property type="molecule type" value="Genomic_DNA"/>
</dbReference>
<name>A0A5N0UV38_9PSEU</name>
<dbReference type="OrthoDB" id="3629685at2"/>
<feature type="signal peptide" evidence="2">
    <location>
        <begin position="1"/>
        <end position="21"/>
    </location>
</feature>
<evidence type="ECO:0000259" key="3">
    <source>
        <dbReference type="Pfam" id="PF18914"/>
    </source>
</evidence>
<gene>
    <name evidence="4" type="ORF">FPZ12_033895</name>
</gene>
<feature type="region of interest" description="Disordered" evidence="1">
    <location>
        <begin position="26"/>
        <end position="46"/>
    </location>
</feature>
<dbReference type="Proteomes" id="UP000319769">
    <property type="component" value="Unassembled WGS sequence"/>
</dbReference>
<keyword evidence="2" id="KW-0732">Signal</keyword>
<dbReference type="RefSeq" id="WP_144752517.1">
    <property type="nucleotide sequence ID" value="NZ_VMNW02000073.1"/>
</dbReference>
<reference evidence="4" key="1">
    <citation type="submission" date="2019-09" db="EMBL/GenBank/DDBJ databases">
        <authorList>
            <person name="Teo W.F.A."/>
            <person name="Duangmal K."/>
        </authorList>
    </citation>
    <scope>NUCLEOTIDE SEQUENCE [LARGE SCALE GENOMIC DNA]</scope>
    <source>
        <strain evidence="4">K81G1</strain>
    </source>
</reference>
<dbReference type="AlphaFoldDB" id="A0A5N0UV38"/>
<evidence type="ECO:0000256" key="2">
    <source>
        <dbReference type="SAM" id="SignalP"/>
    </source>
</evidence>
<feature type="domain" description="DUF5666" evidence="3">
    <location>
        <begin position="160"/>
        <end position="229"/>
    </location>
</feature>
<proteinExistence type="predicted"/>
<accession>A0A5N0UV38</accession>
<feature type="compositionally biased region" description="Low complexity" evidence="1">
    <location>
        <begin position="130"/>
        <end position="149"/>
    </location>
</feature>
<sequence length="253" mass="24438">MRRTILAVAGGALALTLAACGSSDTSATPAAQTPASGTPRAGGPAASGTVAAVAASSIEVQSTSNGQVTVNFSDTTTFTDRVAATLADVTAGSCVSVTGTGTPVAAQTVEISAANGNTCSFGGQAGGMRPQGDSSSRPSRPSGSARPSGTQNGGGGRAFGKVSAVSGTGFTVQEDNQQTGATTDVQVTVSSTTTYTKSQPANSSALKVGECVSAQGKADDTGAVTAQSISISQATANGCDTFEGRQRNGGGNG</sequence>
<organism evidence="4 5">
    <name type="scientific">Amycolatopsis acidicola</name>
    <dbReference type="NCBI Taxonomy" id="2596893"/>
    <lineage>
        <taxon>Bacteria</taxon>
        <taxon>Bacillati</taxon>
        <taxon>Actinomycetota</taxon>
        <taxon>Actinomycetes</taxon>
        <taxon>Pseudonocardiales</taxon>
        <taxon>Pseudonocardiaceae</taxon>
        <taxon>Amycolatopsis</taxon>
    </lineage>
</organism>
<evidence type="ECO:0000313" key="5">
    <source>
        <dbReference type="Proteomes" id="UP000319769"/>
    </source>
</evidence>
<comment type="caution">
    <text evidence="4">The sequence shown here is derived from an EMBL/GenBank/DDBJ whole genome shotgun (WGS) entry which is preliminary data.</text>
</comment>